<evidence type="ECO:0000313" key="4">
    <source>
        <dbReference type="Proteomes" id="UP000054632"/>
    </source>
</evidence>
<reference evidence="4 5" key="1">
    <citation type="submission" date="2015-01" db="EMBL/GenBank/DDBJ databases">
        <title>Evolution of Trichinella species and genotypes.</title>
        <authorList>
            <person name="Korhonen P.K."/>
            <person name="Edoardo P."/>
            <person name="Giuseppe L.R."/>
            <person name="Gasser R.B."/>
        </authorList>
    </citation>
    <scope>NUCLEOTIDE SEQUENCE [LARGE SCALE GENOMIC DNA]</scope>
    <source>
        <strain evidence="2">ISS13</strain>
        <strain evidence="3">ISS588</strain>
    </source>
</reference>
<feature type="region of interest" description="Disordered" evidence="1">
    <location>
        <begin position="1"/>
        <end position="22"/>
    </location>
</feature>
<gene>
    <name evidence="2" type="ORF">T4A_11371</name>
    <name evidence="3" type="ORF">T4B_1039</name>
</gene>
<evidence type="ECO:0000313" key="3">
    <source>
        <dbReference type="EMBL" id="KRZ30791.1"/>
    </source>
</evidence>
<dbReference type="EMBL" id="JYDS01000031">
    <property type="protein sequence ID" value="KRZ30791.1"/>
    <property type="molecule type" value="Genomic_DNA"/>
</dbReference>
<dbReference type="Proteomes" id="UP000054632">
    <property type="component" value="Unassembled WGS sequence"/>
</dbReference>
<feature type="compositionally biased region" description="Polar residues" evidence="1">
    <location>
        <begin position="9"/>
        <end position="22"/>
    </location>
</feature>
<sequence>LQFERSRRTSTSQDESKAPNTDQVNCAAMKNIYKPFYKYIKQHDCFGNKRTFIKRGKNPLCQIIAKEKKISMVILLQAFQAGRTLHKATH</sequence>
<feature type="non-terminal residue" evidence="3">
    <location>
        <position position="90"/>
    </location>
</feature>
<evidence type="ECO:0000313" key="5">
    <source>
        <dbReference type="Proteomes" id="UP000054805"/>
    </source>
</evidence>
<evidence type="ECO:0000256" key="1">
    <source>
        <dbReference type="SAM" id="MobiDB-lite"/>
    </source>
</evidence>
<comment type="caution">
    <text evidence="3">The sequence shown here is derived from an EMBL/GenBank/DDBJ whole genome shotgun (WGS) entry which is preliminary data.</text>
</comment>
<organism evidence="3 5">
    <name type="scientific">Trichinella pseudospiralis</name>
    <name type="common">Parasitic roundworm</name>
    <dbReference type="NCBI Taxonomy" id="6337"/>
    <lineage>
        <taxon>Eukaryota</taxon>
        <taxon>Metazoa</taxon>
        <taxon>Ecdysozoa</taxon>
        <taxon>Nematoda</taxon>
        <taxon>Enoplea</taxon>
        <taxon>Dorylaimia</taxon>
        <taxon>Trichinellida</taxon>
        <taxon>Trichinellidae</taxon>
        <taxon>Trichinella</taxon>
    </lineage>
</organism>
<evidence type="ECO:0000313" key="2">
    <source>
        <dbReference type="EMBL" id="KRY78707.1"/>
    </source>
</evidence>
<name>A0A0V1J720_TRIPS</name>
<dbReference type="EMBL" id="JYDR01000003">
    <property type="protein sequence ID" value="KRY78707.1"/>
    <property type="molecule type" value="Genomic_DNA"/>
</dbReference>
<keyword evidence="5" id="KW-1185">Reference proteome</keyword>
<dbReference type="Proteomes" id="UP000054805">
    <property type="component" value="Unassembled WGS sequence"/>
</dbReference>
<feature type="non-terminal residue" evidence="3">
    <location>
        <position position="1"/>
    </location>
</feature>
<accession>A0A0V1J720</accession>
<protein>
    <submittedName>
        <fullName evidence="3">Uncharacterized protein</fullName>
    </submittedName>
</protein>
<proteinExistence type="predicted"/>
<dbReference type="AlphaFoldDB" id="A0A0V1J720"/>